<reference evidence="2 3" key="1">
    <citation type="submission" date="2020-01" db="EMBL/GenBank/DDBJ databases">
        <authorList>
            <person name="Cicha C.L."/>
            <person name="Wiedenheft B."/>
        </authorList>
    </citation>
    <scope>NUCLEOTIDE SEQUENCE [LARGE SCALE GENOMIC DNA]</scope>
</reference>
<protein>
    <submittedName>
        <fullName evidence="2">Uncharacterized protein</fullName>
    </submittedName>
</protein>
<sequence>MSPIPGSPDFIKAQREREAFEKGKVSQDRTSQVVTEDIDRAVDLIDKSPFTTTGVAGSALSKIGGTASNDVNQLITTIKANAGFDRLQAMRDASPTGGALGAVSERELTYLQSTIGSLDQSQTKEQLIRNLKRVRQAYADIIDGPQDQGKSSDTGWKTLPNGVKIRAKQ</sequence>
<proteinExistence type="predicted"/>
<organism evidence="2 3">
    <name type="scientific">Brucella phage EF4</name>
    <dbReference type="NCBI Taxonomy" id="2706778"/>
    <lineage>
        <taxon>Viruses</taxon>
        <taxon>Duplodnaviria</taxon>
        <taxon>Heunggongvirae</taxon>
        <taxon>Uroviricota</taxon>
        <taxon>Caudoviricetes</taxon>
        <taxon>Perisivirus</taxon>
        <taxon>Perisivirus Pr</taxon>
    </lineage>
</organism>
<evidence type="ECO:0000313" key="3">
    <source>
        <dbReference type="Proteomes" id="UP000503412"/>
    </source>
</evidence>
<evidence type="ECO:0000313" key="2">
    <source>
        <dbReference type="EMBL" id="QIC52874.1"/>
    </source>
</evidence>
<name>A0A6C0X1G6_9CAUD</name>
<accession>A0A6C0X1G6</accession>
<feature type="region of interest" description="Disordered" evidence="1">
    <location>
        <begin position="142"/>
        <end position="169"/>
    </location>
</feature>
<dbReference type="Proteomes" id="UP000503412">
    <property type="component" value="Segment"/>
</dbReference>
<dbReference type="EMBL" id="MT002975">
    <property type="protein sequence ID" value="QIC52874.1"/>
    <property type="molecule type" value="Genomic_DNA"/>
</dbReference>
<evidence type="ECO:0000256" key="1">
    <source>
        <dbReference type="SAM" id="MobiDB-lite"/>
    </source>
</evidence>